<evidence type="ECO:0000313" key="2">
    <source>
        <dbReference type="Proteomes" id="UP001178461"/>
    </source>
</evidence>
<evidence type="ECO:0000313" key="1">
    <source>
        <dbReference type="EMBL" id="CAI5780874.1"/>
    </source>
</evidence>
<dbReference type="AlphaFoldDB" id="A0AA35KNI6"/>
<reference evidence="1" key="1">
    <citation type="submission" date="2022-12" db="EMBL/GenBank/DDBJ databases">
        <authorList>
            <person name="Alioto T."/>
            <person name="Alioto T."/>
            <person name="Gomez Garrido J."/>
        </authorList>
    </citation>
    <scope>NUCLEOTIDE SEQUENCE</scope>
</reference>
<name>A0AA35KNI6_9SAUR</name>
<organism evidence="1 2">
    <name type="scientific">Podarcis lilfordi</name>
    <name type="common">Lilford's wall lizard</name>
    <dbReference type="NCBI Taxonomy" id="74358"/>
    <lineage>
        <taxon>Eukaryota</taxon>
        <taxon>Metazoa</taxon>
        <taxon>Chordata</taxon>
        <taxon>Craniata</taxon>
        <taxon>Vertebrata</taxon>
        <taxon>Euteleostomi</taxon>
        <taxon>Lepidosauria</taxon>
        <taxon>Squamata</taxon>
        <taxon>Bifurcata</taxon>
        <taxon>Unidentata</taxon>
        <taxon>Episquamata</taxon>
        <taxon>Laterata</taxon>
        <taxon>Lacertibaenia</taxon>
        <taxon>Lacertidae</taxon>
        <taxon>Podarcis</taxon>
    </lineage>
</organism>
<gene>
    <name evidence="1" type="ORF">PODLI_1B006330</name>
</gene>
<accession>A0AA35KNI6</accession>
<dbReference type="EMBL" id="OX395133">
    <property type="protein sequence ID" value="CAI5780874.1"/>
    <property type="molecule type" value="Genomic_DNA"/>
</dbReference>
<proteinExistence type="predicted"/>
<keyword evidence="2" id="KW-1185">Reference proteome</keyword>
<sequence>MGVPLLPPVAHKHSLFSDPFCYLHPTSAAVPLAFQKVVPEKVKHRWTFPSNHMHFMLYSTRDPQWLPLCLRLPKLASGGLQHNDSNIGKGKGNPWARVVGPCWAN</sequence>
<dbReference type="Proteomes" id="UP001178461">
    <property type="component" value="Chromosome 8"/>
</dbReference>
<protein>
    <submittedName>
        <fullName evidence="1">Uncharacterized protein</fullName>
    </submittedName>
</protein>